<evidence type="ECO:0000256" key="1">
    <source>
        <dbReference type="SAM" id="Phobius"/>
    </source>
</evidence>
<keyword evidence="1" id="KW-0812">Transmembrane</keyword>
<organism evidence="2">
    <name type="scientific">marine sediment metagenome</name>
    <dbReference type="NCBI Taxonomy" id="412755"/>
    <lineage>
        <taxon>unclassified sequences</taxon>
        <taxon>metagenomes</taxon>
        <taxon>ecological metagenomes</taxon>
    </lineage>
</organism>
<feature type="non-terminal residue" evidence="2">
    <location>
        <position position="1"/>
    </location>
</feature>
<name>X1D3H6_9ZZZZ</name>
<dbReference type="AlphaFoldDB" id="X1D3H6"/>
<evidence type="ECO:0000313" key="2">
    <source>
        <dbReference type="EMBL" id="GAG91036.1"/>
    </source>
</evidence>
<reference evidence="2" key="1">
    <citation type="journal article" date="2014" name="Front. Microbiol.">
        <title>High frequency of phylogenetically diverse reductive dehalogenase-homologous genes in deep subseafloor sedimentary metagenomes.</title>
        <authorList>
            <person name="Kawai M."/>
            <person name="Futagami T."/>
            <person name="Toyoda A."/>
            <person name="Takaki Y."/>
            <person name="Nishi S."/>
            <person name="Hori S."/>
            <person name="Arai W."/>
            <person name="Tsubouchi T."/>
            <person name="Morono Y."/>
            <person name="Uchiyama I."/>
            <person name="Ito T."/>
            <person name="Fujiyama A."/>
            <person name="Inagaki F."/>
            <person name="Takami H."/>
        </authorList>
    </citation>
    <scope>NUCLEOTIDE SEQUENCE</scope>
    <source>
        <strain evidence="2">Expedition CK06-06</strain>
    </source>
</reference>
<feature type="transmembrane region" description="Helical" evidence="1">
    <location>
        <begin position="38"/>
        <end position="60"/>
    </location>
</feature>
<feature type="transmembrane region" description="Helical" evidence="1">
    <location>
        <begin position="6"/>
        <end position="26"/>
    </location>
</feature>
<proteinExistence type="predicted"/>
<comment type="caution">
    <text evidence="2">The sequence shown here is derived from an EMBL/GenBank/DDBJ whole genome shotgun (WGS) entry which is preliminary data.</text>
</comment>
<accession>X1D3H6</accession>
<protein>
    <submittedName>
        <fullName evidence="2">Uncharacterized protein</fullName>
    </submittedName>
</protein>
<dbReference type="EMBL" id="BART01027219">
    <property type="protein sequence ID" value="GAG91036.1"/>
    <property type="molecule type" value="Genomic_DNA"/>
</dbReference>
<keyword evidence="1" id="KW-0472">Membrane</keyword>
<sequence>ALLLFFIGHELGDIVWYLPISTFVYLGGKSLNPRIYKYVLLICAGFMLVFGFYLILNVLISPPQV</sequence>
<gene>
    <name evidence="2" type="ORF">S01H4_48305</name>
</gene>
<keyword evidence="1" id="KW-1133">Transmembrane helix</keyword>